<keyword evidence="1" id="KW-0812">Transmembrane</keyword>
<feature type="transmembrane region" description="Helical" evidence="1">
    <location>
        <begin position="195"/>
        <end position="218"/>
    </location>
</feature>
<feature type="transmembrane region" description="Helical" evidence="1">
    <location>
        <begin position="46"/>
        <end position="67"/>
    </location>
</feature>
<feature type="transmembrane region" description="Helical" evidence="1">
    <location>
        <begin position="367"/>
        <end position="388"/>
    </location>
</feature>
<feature type="transmembrane region" description="Helical" evidence="1">
    <location>
        <begin position="87"/>
        <end position="106"/>
    </location>
</feature>
<evidence type="ECO:0000313" key="3">
    <source>
        <dbReference type="Proteomes" id="UP000807785"/>
    </source>
</evidence>
<feature type="transmembrane region" description="Helical" evidence="1">
    <location>
        <begin position="268"/>
        <end position="287"/>
    </location>
</feature>
<feature type="transmembrane region" description="Helical" evidence="1">
    <location>
        <begin position="230"/>
        <end position="256"/>
    </location>
</feature>
<feature type="transmembrane region" description="Helical" evidence="1">
    <location>
        <begin position="156"/>
        <end position="174"/>
    </location>
</feature>
<feature type="transmembrane region" description="Helical" evidence="1">
    <location>
        <begin position="118"/>
        <end position="136"/>
    </location>
</feature>
<dbReference type="Gene3D" id="1.20.210.10">
    <property type="entry name" value="Cytochrome c oxidase-like, subunit I domain"/>
    <property type="match status" value="1"/>
</dbReference>
<dbReference type="AlphaFoldDB" id="A0A9D7E675"/>
<sequence>MNDILNDTFAPLSPIRPRPAIAAGPATASDYALSVPVDSRRALARAWLWLGLAALIGSGLFSVLLVLSRTPGLNRLLPVADFFRVALVVHVDLSVLVWFIALAGLLWSINGSPRRPGWGWAALGLCGAGAALMSLAPFLGSGEAIMANYIPVLDGAPFIAGLLVFAAGVGVLVLRSLLTAPKIGLAFDDSGALRFGLSASVVATAVALLAFGWSFAVLPPTLAGKAYYEILFWGGGHALQFTWTLLMLVAWLWLASACGARVPLTPRVTLGLFALALASVFITPYAYLAHDISTVEHRTLHTWVMRMGGGLAILPIGLAVALGLRGAALAQPAQRPLRAALIASMALFAAGGLIGVFIAGSNVRIPAHYHGCIVGVTLALMGLVYRLLPQLGYRAPEGRLATLQPAIYGAGQLMHILGLVWSGGYGVQRKVAGADQVLRSGAEIAGMGLMGLGGLIAIVGGLLFVVLVIGALRHPRPVLAGPA</sequence>
<feature type="transmembrane region" description="Helical" evidence="1">
    <location>
        <begin position="307"/>
        <end position="327"/>
    </location>
</feature>
<dbReference type="InterPro" id="IPR036927">
    <property type="entry name" value="Cyt_c_oxase-like_su1_sf"/>
</dbReference>
<proteinExistence type="predicted"/>
<protein>
    <submittedName>
        <fullName evidence="2">Cbb3-type cytochrome c oxidase subunit I</fullName>
    </submittedName>
</protein>
<dbReference type="GO" id="GO:0016020">
    <property type="term" value="C:membrane"/>
    <property type="evidence" value="ECO:0007669"/>
    <property type="project" value="InterPro"/>
</dbReference>
<dbReference type="Proteomes" id="UP000807785">
    <property type="component" value="Unassembled WGS sequence"/>
</dbReference>
<dbReference type="SUPFAM" id="SSF81442">
    <property type="entry name" value="Cytochrome c oxidase subunit I-like"/>
    <property type="match status" value="1"/>
</dbReference>
<gene>
    <name evidence="2" type="ORF">IPH26_16575</name>
</gene>
<dbReference type="GO" id="GO:0020037">
    <property type="term" value="F:heme binding"/>
    <property type="evidence" value="ECO:0007669"/>
    <property type="project" value="InterPro"/>
</dbReference>
<organism evidence="2 3">
    <name type="scientific">Candidatus Methylophosphatis roskildensis</name>
    <dbReference type="NCBI Taxonomy" id="2899263"/>
    <lineage>
        <taxon>Bacteria</taxon>
        <taxon>Pseudomonadati</taxon>
        <taxon>Pseudomonadota</taxon>
        <taxon>Betaproteobacteria</taxon>
        <taxon>Nitrosomonadales</taxon>
        <taxon>Sterolibacteriaceae</taxon>
        <taxon>Candidatus Methylophosphatis</taxon>
    </lineage>
</organism>
<feature type="transmembrane region" description="Helical" evidence="1">
    <location>
        <begin position="444"/>
        <end position="469"/>
    </location>
</feature>
<keyword evidence="1" id="KW-0472">Membrane</keyword>
<dbReference type="GO" id="GO:0009060">
    <property type="term" value="P:aerobic respiration"/>
    <property type="evidence" value="ECO:0007669"/>
    <property type="project" value="InterPro"/>
</dbReference>
<feature type="transmembrane region" description="Helical" evidence="1">
    <location>
        <begin position="400"/>
        <end position="424"/>
    </location>
</feature>
<dbReference type="GO" id="GO:0004129">
    <property type="term" value="F:cytochrome-c oxidase activity"/>
    <property type="evidence" value="ECO:0007669"/>
    <property type="project" value="InterPro"/>
</dbReference>
<accession>A0A9D7E675</accession>
<comment type="caution">
    <text evidence="2">The sequence shown here is derived from an EMBL/GenBank/DDBJ whole genome shotgun (WGS) entry which is preliminary data.</text>
</comment>
<evidence type="ECO:0000256" key="1">
    <source>
        <dbReference type="SAM" id="Phobius"/>
    </source>
</evidence>
<dbReference type="EMBL" id="JADJEV010000004">
    <property type="protein sequence ID" value="MBK6974481.1"/>
    <property type="molecule type" value="Genomic_DNA"/>
</dbReference>
<keyword evidence="1" id="KW-1133">Transmembrane helix</keyword>
<feature type="transmembrane region" description="Helical" evidence="1">
    <location>
        <begin position="339"/>
        <end position="361"/>
    </location>
</feature>
<dbReference type="InterPro" id="IPR000883">
    <property type="entry name" value="Cyt_C_Oxase_1"/>
</dbReference>
<reference evidence="2" key="1">
    <citation type="submission" date="2020-10" db="EMBL/GenBank/DDBJ databases">
        <title>Connecting structure to function with the recovery of over 1000 high-quality activated sludge metagenome-assembled genomes encoding full-length rRNA genes using long-read sequencing.</title>
        <authorList>
            <person name="Singleton C.M."/>
            <person name="Petriglieri F."/>
            <person name="Kristensen J.M."/>
            <person name="Kirkegaard R.H."/>
            <person name="Michaelsen T.Y."/>
            <person name="Andersen M.H."/>
            <person name="Karst S.M."/>
            <person name="Dueholm M.S."/>
            <person name="Nielsen P.H."/>
            <person name="Albertsen M."/>
        </authorList>
    </citation>
    <scope>NUCLEOTIDE SEQUENCE</scope>
    <source>
        <strain evidence="2">Bjer_18-Q3-R1-45_BAT3C.347</strain>
    </source>
</reference>
<dbReference type="Pfam" id="PF00115">
    <property type="entry name" value="COX1"/>
    <property type="match status" value="1"/>
</dbReference>
<name>A0A9D7E675_9PROT</name>
<evidence type="ECO:0000313" key="2">
    <source>
        <dbReference type="EMBL" id="MBK6974481.1"/>
    </source>
</evidence>